<dbReference type="PANTHER" id="PTHR45647">
    <property type="entry name" value="OS02G0152300 PROTEIN"/>
    <property type="match status" value="1"/>
</dbReference>
<accession>A0A061RL00</accession>
<dbReference type="GO" id="GO:0004842">
    <property type="term" value="F:ubiquitin-protein transferase activity"/>
    <property type="evidence" value="ECO:0007669"/>
    <property type="project" value="InterPro"/>
</dbReference>
<feature type="signal peptide" evidence="3">
    <location>
        <begin position="1"/>
        <end position="28"/>
    </location>
</feature>
<keyword evidence="1" id="KW-0833">Ubl conjugation pathway</keyword>
<evidence type="ECO:0000256" key="3">
    <source>
        <dbReference type="SAM" id="SignalP"/>
    </source>
</evidence>
<feature type="compositionally biased region" description="Low complexity" evidence="2">
    <location>
        <begin position="98"/>
        <end position="116"/>
    </location>
</feature>
<dbReference type="GO" id="GO:0016567">
    <property type="term" value="P:protein ubiquitination"/>
    <property type="evidence" value="ECO:0007669"/>
    <property type="project" value="UniProtKB-UniPathway"/>
</dbReference>
<dbReference type="PROSITE" id="PS51257">
    <property type="entry name" value="PROKAR_LIPOPROTEIN"/>
    <property type="match status" value="1"/>
</dbReference>
<evidence type="ECO:0000256" key="1">
    <source>
        <dbReference type="ARBA" id="ARBA00022786"/>
    </source>
</evidence>
<name>A0A061RL00_9CHLO</name>
<reference evidence="5" key="1">
    <citation type="submission" date="2014-05" db="EMBL/GenBank/DDBJ databases">
        <title>The transcriptome of the halophilic microalga Tetraselmis sp. GSL018 isolated from the Great Salt Lake, Utah.</title>
        <authorList>
            <person name="Jinkerson R.E."/>
            <person name="D'Adamo S."/>
            <person name="Posewitz M.C."/>
        </authorList>
    </citation>
    <scope>NUCLEOTIDE SEQUENCE</scope>
    <source>
        <strain evidence="5">GSL018</strain>
    </source>
</reference>
<dbReference type="InterPro" id="IPR003613">
    <property type="entry name" value="Ubox_domain"/>
</dbReference>
<evidence type="ECO:0000259" key="4">
    <source>
        <dbReference type="PROSITE" id="PS51698"/>
    </source>
</evidence>
<dbReference type="SMART" id="SM00504">
    <property type="entry name" value="Ubox"/>
    <property type="match status" value="1"/>
</dbReference>
<feature type="region of interest" description="Disordered" evidence="2">
    <location>
        <begin position="255"/>
        <end position="294"/>
    </location>
</feature>
<feature type="chain" id="PRO_5001605675" evidence="3">
    <location>
        <begin position="29"/>
        <end position="294"/>
    </location>
</feature>
<dbReference type="PROSITE" id="PS51698">
    <property type="entry name" value="U_BOX"/>
    <property type="match status" value="1"/>
</dbReference>
<dbReference type="SUPFAM" id="SSF57850">
    <property type="entry name" value="RING/U-box"/>
    <property type="match status" value="1"/>
</dbReference>
<dbReference type="PANTHER" id="PTHR45647:SF139">
    <property type="entry name" value="OS02G0152300 PROTEIN"/>
    <property type="match status" value="1"/>
</dbReference>
<proteinExistence type="predicted"/>
<feature type="region of interest" description="Disordered" evidence="2">
    <location>
        <begin position="98"/>
        <end position="117"/>
    </location>
</feature>
<protein>
    <submittedName>
        <fullName evidence="5">U-box domain-containing protein 35-like</fullName>
    </submittedName>
</protein>
<dbReference type="UniPathway" id="UPA00143"/>
<keyword evidence="3" id="KW-0732">Signal</keyword>
<dbReference type="CDD" id="cd16655">
    <property type="entry name" value="RING-Ubox_WDSUB1-like"/>
    <property type="match status" value="1"/>
</dbReference>
<feature type="region of interest" description="Disordered" evidence="2">
    <location>
        <begin position="29"/>
        <end position="66"/>
    </location>
</feature>
<organism evidence="5">
    <name type="scientific">Tetraselmis sp. GSL018</name>
    <dbReference type="NCBI Taxonomy" id="582737"/>
    <lineage>
        <taxon>Eukaryota</taxon>
        <taxon>Viridiplantae</taxon>
        <taxon>Chlorophyta</taxon>
        <taxon>core chlorophytes</taxon>
        <taxon>Chlorodendrophyceae</taxon>
        <taxon>Chlorodendrales</taxon>
        <taxon>Chlorodendraceae</taxon>
        <taxon>Tetraselmis</taxon>
    </lineage>
</organism>
<feature type="domain" description="U-box" evidence="4">
    <location>
        <begin position="210"/>
        <end position="294"/>
    </location>
</feature>
<sequence length="294" mass="31050">MPSWTARCTCAWCTLGSCLSCWKSRTSAGFPGPPTRGRSPRPREPNQVSGPPGGPIRARGLRSWQRRSRTSLLEAAWRPRRRAPGAAAAVPGRIPMAGRCPTAAPRTRTPPTCTAASSGLRRTCTALGSCCFSSSRAAARLRDSSVRAGEWPVSSAAALLGIAMACTEPRPRHRPDLRFHVLPKLTVLARKASPWLPAPPGPVSFGAGLPSERASLCPILREPMQDPVVAADGYTYERRAIQRWFDEMAASGKPLASPMTGLPLPSTALTPARGSGPPPSGPRAPAGAEGLKDA</sequence>
<dbReference type="EMBL" id="GBEZ01013327">
    <property type="protein sequence ID" value="JAC72648.1"/>
    <property type="molecule type" value="Transcribed_RNA"/>
</dbReference>
<gene>
    <name evidence="5" type="ORF">TSPGSL018_30820</name>
</gene>
<dbReference type="Gene3D" id="3.30.40.10">
    <property type="entry name" value="Zinc/RING finger domain, C3HC4 (zinc finger)"/>
    <property type="match status" value="1"/>
</dbReference>
<dbReference type="AlphaFoldDB" id="A0A061RL00"/>
<dbReference type="Pfam" id="PF04564">
    <property type="entry name" value="U-box"/>
    <property type="match status" value="1"/>
</dbReference>
<dbReference type="InterPro" id="IPR051348">
    <property type="entry name" value="U-box_ubiquitin_ligases"/>
</dbReference>
<evidence type="ECO:0000256" key="2">
    <source>
        <dbReference type="SAM" id="MobiDB-lite"/>
    </source>
</evidence>
<evidence type="ECO:0000313" key="5">
    <source>
        <dbReference type="EMBL" id="JAC72648.1"/>
    </source>
</evidence>
<dbReference type="InterPro" id="IPR013083">
    <property type="entry name" value="Znf_RING/FYVE/PHD"/>
</dbReference>